<dbReference type="Gene3D" id="3.90.1150.200">
    <property type="match status" value="1"/>
</dbReference>
<gene>
    <name evidence="2" type="primary">ydhG</name>
    <name evidence="2" type="ORF">NCTC13163_00764</name>
</gene>
<dbReference type="OrthoDB" id="384795at2"/>
<feature type="domain" description="YdhG-like" evidence="1">
    <location>
        <begin position="16"/>
        <end position="111"/>
    </location>
</feature>
<proteinExistence type="predicted"/>
<dbReference type="SUPFAM" id="SSF159888">
    <property type="entry name" value="YdhG-like"/>
    <property type="match status" value="1"/>
</dbReference>
<evidence type="ECO:0000259" key="1">
    <source>
        <dbReference type="Pfam" id="PF08818"/>
    </source>
</evidence>
<evidence type="ECO:0000313" key="2">
    <source>
        <dbReference type="EMBL" id="STO07417.1"/>
    </source>
</evidence>
<reference evidence="2 3" key="1">
    <citation type="submission" date="2018-06" db="EMBL/GenBank/DDBJ databases">
        <authorList>
            <consortium name="Pathogen Informatics"/>
            <person name="Doyle S."/>
        </authorList>
    </citation>
    <scope>NUCLEOTIDE SEQUENCE [LARGE SCALE GENOMIC DNA]</scope>
    <source>
        <strain evidence="2 3">NCTC13163</strain>
    </source>
</reference>
<dbReference type="RefSeq" id="WP_029334507.1">
    <property type="nucleotide sequence ID" value="NZ_UGGP01000001.1"/>
</dbReference>
<dbReference type="Pfam" id="PF08818">
    <property type="entry name" value="DUF1801"/>
    <property type="match status" value="1"/>
</dbReference>
<dbReference type="AlphaFoldDB" id="A0A377FRG7"/>
<dbReference type="InterPro" id="IPR014922">
    <property type="entry name" value="YdhG-like"/>
</dbReference>
<protein>
    <submittedName>
        <fullName evidence="2">Uncharacterized conserved protein</fullName>
    </submittedName>
</protein>
<sequence>METFDDFLATIDDPERRAKLDDVFDWIRQTFPHLEERIAWNQPMFTDHGTFIIAFSVAKAHFAVAPEAIALEQFANRIKESGYTQTKQLFRIKWNQAVDYGLLNDIITFNIQDKADHTSFWRT</sequence>
<dbReference type="EMBL" id="UGGP01000001">
    <property type="protein sequence ID" value="STO07417.1"/>
    <property type="molecule type" value="Genomic_DNA"/>
</dbReference>
<name>A0A377FRG7_9BACL</name>
<dbReference type="STRING" id="1397694.GCA_000702585_01278"/>
<organism evidence="2 3">
    <name type="scientific">Exiguobacterium aurantiacum</name>
    <dbReference type="NCBI Taxonomy" id="33987"/>
    <lineage>
        <taxon>Bacteria</taxon>
        <taxon>Bacillati</taxon>
        <taxon>Bacillota</taxon>
        <taxon>Bacilli</taxon>
        <taxon>Bacillales</taxon>
        <taxon>Bacillales Family XII. Incertae Sedis</taxon>
        <taxon>Exiguobacterium</taxon>
    </lineage>
</organism>
<evidence type="ECO:0000313" key="3">
    <source>
        <dbReference type="Proteomes" id="UP000254060"/>
    </source>
</evidence>
<dbReference type="Proteomes" id="UP000254060">
    <property type="component" value="Unassembled WGS sequence"/>
</dbReference>
<accession>A0A377FRG7</accession>